<dbReference type="InterPro" id="IPR000330">
    <property type="entry name" value="SNF2_N"/>
</dbReference>
<evidence type="ECO:0000256" key="7">
    <source>
        <dbReference type="ARBA" id="ARBA00022833"/>
    </source>
</evidence>
<dbReference type="EMBL" id="JBFTWV010000001">
    <property type="protein sequence ID" value="KAL2801052.1"/>
    <property type="molecule type" value="Genomic_DNA"/>
</dbReference>
<evidence type="ECO:0000259" key="10">
    <source>
        <dbReference type="PROSITE" id="PS51192"/>
    </source>
</evidence>
<evidence type="ECO:0000313" key="13">
    <source>
        <dbReference type="Proteomes" id="UP001610563"/>
    </source>
</evidence>
<dbReference type="Pfam" id="PF00176">
    <property type="entry name" value="SNF2-rel_dom"/>
    <property type="match status" value="1"/>
</dbReference>
<keyword evidence="13" id="KW-1185">Reference proteome</keyword>
<evidence type="ECO:0000259" key="11">
    <source>
        <dbReference type="PROSITE" id="PS51194"/>
    </source>
</evidence>
<evidence type="ECO:0000256" key="1">
    <source>
        <dbReference type="ARBA" id="ARBA00007025"/>
    </source>
</evidence>
<keyword evidence="4" id="KW-0863">Zinc-finger</keyword>
<dbReference type="InterPro" id="IPR027417">
    <property type="entry name" value="P-loop_NTPase"/>
</dbReference>
<keyword evidence="5" id="KW-0378">Hydrolase</keyword>
<dbReference type="PROSITE" id="PS51194">
    <property type="entry name" value="HELICASE_CTER"/>
    <property type="match status" value="1"/>
</dbReference>
<feature type="compositionally biased region" description="Low complexity" evidence="9">
    <location>
        <begin position="106"/>
        <end position="115"/>
    </location>
</feature>
<reference evidence="12 13" key="1">
    <citation type="submission" date="2024-07" db="EMBL/GenBank/DDBJ databases">
        <title>Section-level genome sequencing and comparative genomics of Aspergillus sections Usti and Cavernicolus.</title>
        <authorList>
            <consortium name="Lawrence Berkeley National Laboratory"/>
            <person name="Nybo J.L."/>
            <person name="Vesth T.C."/>
            <person name="Theobald S."/>
            <person name="Frisvad J.C."/>
            <person name="Larsen T.O."/>
            <person name="Kjaerboelling I."/>
            <person name="Rothschild-Mancinelli K."/>
            <person name="Lyhne E.K."/>
            <person name="Kogle M.E."/>
            <person name="Barry K."/>
            <person name="Clum A."/>
            <person name="Na H."/>
            <person name="Ledsgaard L."/>
            <person name="Lin J."/>
            <person name="Lipzen A."/>
            <person name="Kuo A."/>
            <person name="Riley R."/>
            <person name="Mondo S."/>
            <person name="Labutti K."/>
            <person name="Haridas S."/>
            <person name="Pangalinan J."/>
            <person name="Salamov A.A."/>
            <person name="Simmons B.A."/>
            <person name="Magnuson J.K."/>
            <person name="Chen J."/>
            <person name="Drula E."/>
            <person name="Henrissat B."/>
            <person name="Wiebenga A."/>
            <person name="Lubbers R.J."/>
            <person name="Gomes A.C."/>
            <person name="Makela M.R."/>
            <person name="Stajich J."/>
            <person name="Grigoriev I.V."/>
            <person name="Mortensen U.H."/>
            <person name="De Vries R.P."/>
            <person name="Baker S.E."/>
            <person name="Andersen M.R."/>
        </authorList>
    </citation>
    <scope>NUCLEOTIDE SEQUENCE [LARGE SCALE GENOMIC DNA]</scope>
    <source>
        <strain evidence="12 13">CBS 209.92</strain>
    </source>
</reference>
<dbReference type="Proteomes" id="UP001610563">
    <property type="component" value="Unassembled WGS sequence"/>
</dbReference>
<dbReference type="InterPro" id="IPR050628">
    <property type="entry name" value="SNF2_RAD54_helicase_TF"/>
</dbReference>
<dbReference type="SUPFAM" id="SSF52540">
    <property type="entry name" value="P-loop containing nucleoside triphosphate hydrolases"/>
    <property type="match status" value="2"/>
</dbReference>
<gene>
    <name evidence="12" type="ORF">BJX66DRAFT_321024</name>
</gene>
<keyword evidence="3" id="KW-0547">Nucleotide-binding</keyword>
<keyword evidence="6" id="KW-0347">Helicase</keyword>
<feature type="region of interest" description="Disordered" evidence="9">
    <location>
        <begin position="890"/>
        <end position="921"/>
    </location>
</feature>
<dbReference type="Gene3D" id="3.40.50.10810">
    <property type="entry name" value="Tandem AAA-ATPase domain"/>
    <property type="match status" value="1"/>
</dbReference>
<evidence type="ECO:0000313" key="12">
    <source>
        <dbReference type="EMBL" id="KAL2801052.1"/>
    </source>
</evidence>
<feature type="compositionally biased region" description="Acidic residues" evidence="9">
    <location>
        <begin position="185"/>
        <end position="198"/>
    </location>
</feature>
<keyword evidence="2" id="KW-0479">Metal-binding</keyword>
<dbReference type="InterPro" id="IPR018957">
    <property type="entry name" value="Znf_C3HC4_RING-type"/>
</dbReference>
<feature type="domain" description="Helicase C-terminal" evidence="11">
    <location>
        <begin position="942"/>
        <end position="1100"/>
    </location>
</feature>
<organism evidence="12 13">
    <name type="scientific">Aspergillus keveii</name>
    <dbReference type="NCBI Taxonomy" id="714993"/>
    <lineage>
        <taxon>Eukaryota</taxon>
        <taxon>Fungi</taxon>
        <taxon>Dikarya</taxon>
        <taxon>Ascomycota</taxon>
        <taxon>Pezizomycotina</taxon>
        <taxon>Eurotiomycetes</taxon>
        <taxon>Eurotiomycetidae</taxon>
        <taxon>Eurotiales</taxon>
        <taxon>Aspergillaceae</taxon>
        <taxon>Aspergillus</taxon>
        <taxon>Aspergillus subgen. Nidulantes</taxon>
    </lineage>
</organism>
<feature type="compositionally biased region" description="Basic residues" evidence="9">
    <location>
        <begin position="897"/>
        <end position="913"/>
    </location>
</feature>
<feature type="region of interest" description="Disordered" evidence="9">
    <location>
        <begin position="167"/>
        <end position="302"/>
    </location>
</feature>
<dbReference type="Pfam" id="PF00097">
    <property type="entry name" value="zf-C3HC4"/>
    <property type="match status" value="1"/>
</dbReference>
<proteinExistence type="inferred from homology"/>
<name>A0ABR4GPQ2_9EURO</name>
<dbReference type="InterPro" id="IPR038718">
    <property type="entry name" value="SNF2-like_sf"/>
</dbReference>
<dbReference type="PANTHER" id="PTHR45626:SF17">
    <property type="entry name" value="HELICASE-LIKE TRANSCRIPTION FACTOR"/>
    <property type="match status" value="1"/>
</dbReference>
<dbReference type="PANTHER" id="PTHR45626">
    <property type="entry name" value="TRANSCRIPTION TERMINATION FACTOR 2-RELATED"/>
    <property type="match status" value="1"/>
</dbReference>
<evidence type="ECO:0000256" key="2">
    <source>
        <dbReference type="ARBA" id="ARBA00022723"/>
    </source>
</evidence>
<evidence type="ECO:0000256" key="9">
    <source>
        <dbReference type="SAM" id="MobiDB-lite"/>
    </source>
</evidence>
<feature type="domain" description="Helicase ATP-binding" evidence="10">
    <location>
        <begin position="401"/>
        <end position="596"/>
    </location>
</feature>
<evidence type="ECO:0000256" key="4">
    <source>
        <dbReference type="ARBA" id="ARBA00022771"/>
    </source>
</evidence>
<feature type="region of interest" description="Disordered" evidence="9">
    <location>
        <begin position="91"/>
        <end position="134"/>
    </location>
</feature>
<dbReference type="SMART" id="SM00490">
    <property type="entry name" value="HELICc"/>
    <property type="match status" value="1"/>
</dbReference>
<dbReference type="SUPFAM" id="SSF57850">
    <property type="entry name" value="RING/U-box"/>
    <property type="match status" value="1"/>
</dbReference>
<keyword evidence="7" id="KW-0862">Zinc</keyword>
<dbReference type="InterPro" id="IPR001650">
    <property type="entry name" value="Helicase_C-like"/>
</dbReference>
<evidence type="ECO:0000256" key="8">
    <source>
        <dbReference type="ARBA" id="ARBA00022840"/>
    </source>
</evidence>
<sequence>MAELQALQSSEPDAALLAAAKARKNPAYAKEALTRARVVLVRITDPTTHIHPSTSPADGNNAFIIPPLPPLAGSDGRPTDDGFNIQDMFPDNYPASAAEAPNHGEAAQVGAGQAANEDEEKEVAEQEAGDKKELKELESIEKWYNRLKNPTPAQTVRYVKAMRKLEIHQKRSENQKHLQEKEKEAEDEDNAQESDDDIFVSQNDEPEASTSTEPSSGNIAESAATPAKPTRKRKAQNKINAEEKRKSMAVGFQPIRRKAKGKSQQRGGRATKPKAVPAKAKSDAQSSRKKGQKRKITDEEPSVLSSLRANIVQEAHASSQLAAPEIFTAGTRDEAVVQMVAAIPTADQEEAKSDGDRLKEALRRFNHRVVSDKQGGWKMKGMKTSMFNYQVLGCAFMRERENSPDEPRGGILADVMGIGKTLQALVNIVDGAPLDPDDPVKTTLLVVPSYLTKHWMDQIQAHCDEKALDRVIEFHAGSKFRSLNVKKELENYQVIITTYDEIRRSYPTFRPPKELFDPRKLEEQWKQIYEKECGPLHRINFHRIILDEAHMIKNKDSSVSIAVRGLTGRHKWILSGTPIHNANGEFFPLLSFIGVPKLGEYEDFMSYYCTDDDGTARLSNLLRAFMMRRTHGSRFLSLPIIQLPGINEQSVDVEFSEAEWLIYEAIEQHFIDSINDLGNISNFKTQQCRQCLTMFLRLRMFCSHPLTVQQLLKELLRGGTLLQQLNKLGREGSSDSADSSVQIVKYIGMLQDQFKLLVRQSEAEAQALGLEQEQEKPEDNPLFYDNTDLIVRFSDLMKQLHQDEEWGERWARGECPKCGSLPDKPVITSCLHQWCEECFTQLYNDTERKKAENQGSQDSETVRLVCLKCEVPVMTATRYYFQTVKEPEKGVTPAERKTKRQARTREKGKRGKKANTEDEDDIENQDWMKVDTTRMPAAKITGIKNILQEWRTDNSKTKVVIFCQFTDTIQIIGDMCKKEKWKYRCLTGKIAIPMRHRYLDDFKEKDDITILLVSLHAGGLGLDMTVSHKCILVDLWWNEAIQHQAFCRLLRKGQTETVDCFKMVVKGTIDDHMLKLQMSKTEEISGSMGDNVLKNRDSVIALLKLFADVKENERGQLHVKSRKRTRKTKLREVVESDRADRRVSEES</sequence>
<feature type="compositionally biased region" description="Basic and acidic residues" evidence="9">
    <location>
        <begin position="1130"/>
        <end position="1147"/>
    </location>
</feature>
<feature type="compositionally biased region" description="Acidic residues" evidence="9">
    <location>
        <begin position="116"/>
        <end position="127"/>
    </location>
</feature>
<dbReference type="Pfam" id="PF00271">
    <property type="entry name" value="Helicase_C"/>
    <property type="match status" value="1"/>
</dbReference>
<dbReference type="InterPro" id="IPR049730">
    <property type="entry name" value="SNF2/RAD54-like_C"/>
</dbReference>
<comment type="similarity">
    <text evidence="1">Belongs to the SNF2/RAD54 helicase family.</text>
</comment>
<evidence type="ECO:0000256" key="6">
    <source>
        <dbReference type="ARBA" id="ARBA00022806"/>
    </source>
</evidence>
<dbReference type="PROSITE" id="PS51192">
    <property type="entry name" value="HELICASE_ATP_BIND_1"/>
    <property type="match status" value="1"/>
</dbReference>
<feature type="region of interest" description="Disordered" evidence="9">
    <location>
        <begin position="1117"/>
        <end position="1147"/>
    </location>
</feature>
<dbReference type="Gene3D" id="3.30.40.10">
    <property type="entry name" value="Zinc/RING finger domain, C3HC4 (zinc finger)"/>
    <property type="match status" value="1"/>
</dbReference>
<dbReference type="CDD" id="cd18793">
    <property type="entry name" value="SF2_C_SNF"/>
    <property type="match status" value="1"/>
</dbReference>
<evidence type="ECO:0000256" key="3">
    <source>
        <dbReference type="ARBA" id="ARBA00022741"/>
    </source>
</evidence>
<dbReference type="Gene3D" id="3.40.50.300">
    <property type="entry name" value="P-loop containing nucleotide triphosphate hydrolases"/>
    <property type="match status" value="1"/>
</dbReference>
<dbReference type="InterPro" id="IPR013083">
    <property type="entry name" value="Znf_RING/FYVE/PHD"/>
</dbReference>
<dbReference type="InterPro" id="IPR014001">
    <property type="entry name" value="Helicase_ATP-bd"/>
</dbReference>
<dbReference type="CDD" id="cd18008">
    <property type="entry name" value="DEXDc_SHPRH-like"/>
    <property type="match status" value="1"/>
</dbReference>
<accession>A0ABR4GPQ2</accession>
<comment type="caution">
    <text evidence="12">The sequence shown here is derived from an EMBL/GenBank/DDBJ whole genome shotgun (WGS) entry which is preliminary data.</text>
</comment>
<feature type="compositionally biased region" description="Basic residues" evidence="9">
    <location>
        <begin position="1117"/>
        <end position="1129"/>
    </location>
</feature>
<feature type="compositionally biased region" description="Basic and acidic residues" evidence="9">
    <location>
        <begin position="167"/>
        <end position="184"/>
    </location>
</feature>
<evidence type="ECO:0000256" key="5">
    <source>
        <dbReference type="ARBA" id="ARBA00022801"/>
    </source>
</evidence>
<dbReference type="CDD" id="cd16449">
    <property type="entry name" value="RING-HC"/>
    <property type="match status" value="1"/>
</dbReference>
<keyword evidence="8" id="KW-0067">ATP-binding</keyword>
<protein>
    <submittedName>
        <fullName evidence="12">SNF2 family N-terminal domain-containing protein</fullName>
    </submittedName>
</protein>
<dbReference type="SMART" id="SM00487">
    <property type="entry name" value="DEXDc"/>
    <property type="match status" value="1"/>
</dbReference>